<comment type="similarity">
    <text evidence="1 5 6">Belongs to the acetyltransferase family. RimI subfamily.</text>
</comment>
<dbReference type="STRING" id="966.BTA35_0209240"/>
<name>A0A1T1HBE4_OCELI</name>
<feature type="active site" description="Proton acceptor" evidence="5">
    <location>
        <position position="103"/>
    </location>
</feature>
<dbReference type="CDD" id="cd04301">
    <property type="entry name" value="NAT_SF"/>
    <property type="match status" value="1"/>
</dbReference>
<feature type="domain" description="N-acetyltransferase" evidence="7">
    <location>
        <begin position="2"/>
        <end position="148"/>
    </location>
</feature>
<dbReference type="NCBIfam" id="TIGR01575">
    <property type="entry name" value="rimI"/>
    <property type="match status" value="1"/>
</dbReference>
<evidence type="ECO:0000256" key="5">
    <source>
        <dbReference type="HAMAP-Rule" id="MF_02210"/>
    </source>
</evidence>
<protein>
    <recommendedName>
        <fullName evidence="5 6">[Ribosomal protein bS18]-alanine N-acetyltransferase</fullName>
        <ecNumber evidence="5 6">2.3.1.266</ecNumber>
    </recommendedName>
</protein>
<comment type="caution">
    <text evidence="8">The sequence shown here is derived from an EMBL/GenBank/DDBJ whole genome shotgun (WGS) entry which is preliminary data.</text>
</comment>
<dbReference type="HAMAP" id="MF_02210">
    <property type="entry name" value="RimI"/>
    <property type="match status" value="1"/>
</dbReference>
<dbReference type="EMBL" id="MTSD02000003">
    <property type="protein sequence ID" value="OOV87169.1"/>
    <property type="molecule type" value="Genomic_DNA"/>
</dbReference>
<proteinExistence type="inferred from homology"/>
<evidence type="ECO:0000256" key="1">
    <source>
        <dbReference type="ARBA" id="ARBA00005395"/>
    </source>
</evidence>
<keyword evidence="2 5" id="KW-0963">Cytoplasm</keyword>
<comment type="subcellular location">
    <subcellularLocation>
        <location evidence="5 6">Cytoplasm</location>
    </subcellularLocation>
</comment>
<feature type="active site" description="Proton donor" evidence="5">
    <location>
        <position position="115"/>
    </location>
</feature>
<dbReference type="Pfam" id="PF00583">
    <property type="entry name" value="Acetyltransf_1"/>
    <property type="match status" value="1"/>
</dbReference>
<dbReference type="InterPro" id="IPR000182">
    <property type="entry name" value="GNAT_dom"/>
</dbReference>
<accession>A0A1T1HBE4</accession>
<evidence type="ECO:0000256" key="2">
    <source>
        <dbReference type="ARBA" id="ARBA00022490"/>
    </source>
</evidence>
<dbReference type="GO" id="GO:0005737">
    <property type="term" value="C:cytoplasm"/>
    <property type="evidence" value="ECO:0007669"/>
    <property type="project" value="UniProtKB-SubCell"/>
</dbReference>
<dbReference type="GO" id="GO:0008999">
    <property type="term" value="F:protein-N-terminal-alanine acetyltransferase activity"/>
    <property type="evidence" value="ECO:0007669"/>
    <property type="project" value="UniProtKB-UniRule"/>
</dbReference>
<evidence type="ECO:0000313" key="9">
    <source>
        <dbReference type="Proteomes" id="UP000190064"/>
    </source>
</evidence>
<keyword evidence="9" id="KW-1185">Reference proteome</keyword>
<keyword evidence="4 5" id="KW-0012">Acyltransferase</keyword>
<evidence type="ECO:0000259" key="7">
    <source>
        <dbReference type="PROSITE" id="PS51186"/>
    </source>
</evidence>
<dbReference type="SUPFAM" id="SSF55729">
    <property type="entry name" value="Acyl-CoA N-acyltransferases (Nat)"/>
    <property type="match status" value="1"/>
</dbReference>
<dbReference type="PROSITE" id="PS51186">
    <property type="entry name" value="GNAT"/>
    <property type="match status" value="1"/>
</dbReference>
<dbReference type="InterPro" id="IPR050680">
    <property type="entry name" value="YpeA/RimI_acetyltransf"/>
</dbReference>
<reference evidence="8" key="1">
    <citation type="submission" date="2017-02" db="EMBL/GenBank/DDBJ databases">
        <title>Draft Genome Sequence of the Salt Water Bacterium Oceanospirillum linum ATCC 11336.</title>
        <authorList>
            <person name="Trachtenberg A.M."/>
            <person name="Carney J.G."/>
            <person name="Linnane J.D."/>
            <person name="Rheaume B.A."/>
            <person name="Pitts N.L."/>
            <person name="Mykles D.L."/>
            <person name="Maclea K.S."/>
        </authorList>
    </citation>
    <scope>NUCLEOTIDE SEQUENCE [LARGE SCALE GENOMIC DNA]</scope>
    <source>
        <strain evidence="8">ATCC 11336</strain>
    </source>
</reference>
<dbReference type="Proteomes" id="UP000190064">
    <property type="component" value="Unassembled WGS sequence"/>
</dbReference>
<dbReference type="PANTHER" id="PTHR43420">
    <property type="entry name" value="ACETYLTRANSFERASE"/>
    <property type="match status" value="1"/>
</dbReference>
<evidence type="ECO:0000256" key="6">
    <source>
        <dbReference type="RuleBase" id="RU363094"/>
    </source>
</evidence>
<comment type="catalytic activity">
    <reaction evidence="5 6">
        <text>N-terminal L-alanyl-[ribosomal protein bS18] + acetyl-CoA = N-terminal N(alpha)-acetyl-L-alanyl-[ribosomal protein bS18] + CoA + H(+)</text>
        <dbReference type="Rhea" id="RHEA:43756"/>
        <dbReference type="Rhea" id="RHEA-COMP:10676"/>
        <dbReference type="Rhea" id="RHEA-COMP:10677"/>
        <dbReference type="ChEBI" id="CHEBI:15378"/>
        <dbReference type="ChEBI" id="CHEBI:57287"/>
        <dbReference type="ChEBI" id="CHEBI:57288"/>
        <dbReference type="ChEBI" id="CHEBI:64718"/>
        <dbReference type="ChEBI" id="CHEBI:83683"/>
        <dbReference type="EC" id="2.3.1.266"/>
    </reaction>
</comment>
<dbReference type="InterPro" id="IPR006464">
    <property type="entry name" value="AcTrfase_RimI/Ard1"/>
</dbReference>
<dbReference type="EC" id="2.3.1.266" evidence="5 6"/>
<dbReference type="AlphaFoldDB" id="A0A1T1HBE4"/>
<dbReference type="InterPro" id="IPR016181">
    <property type="entry name" value="Acyl_CoA_acyltransferase"/>
</dbReference>
<sequence length="148" mass="16706">MKKIREVGILELDAVMPIERAAHLTPWTRLMFELGLQRGDTLLGVFIQDRLVGYAMLQKIADEWHLHNIAVQDSLQGQGIGAFLLEAVMDQAREQNLALILLEVRESNVSALHLYRKLGFTEDGVRKDYYAVPGEGRENAILMSCDLT</sequence>
<dbReference type="PANTHER" id="PTHR43420:SF44">
    <property type="entry name" value="ACETYLTRANSFERASE YPEA"/>
    <property type="match status" value="1"/>
</dbReference>
<evidence type="ECO:0000313" key="8">
    <source>
        <dbReference type="EMBL" id="OOV87169.1"/>
    </source>
</evidence>
<feature type="binding site" evidence="5">
    <location>
        <position position="108"/>
    </location>
    <ligand>
        <name>acetyl-CoA</name>
        <dbReference type="ChEBI" id="CHEBI:57288"/>
    </ligand>
</feature>
<gene>
    <name evidence="5" type="primary">rimI</name>
    <name evidence="8" type="ORF">BTA35_0209240</name>
</gene>
<comment type="function">
    <text evidence="5 6">Acetylates the N-terminal alanine of ribosomal protein bS18.</text>
</comment>
<dbReference type="InterPro" id="IPR043690">
    <property type="entry name" value="RimI"/>
</dbReference>
<comment type="caution">
    <text evidence="5">Lacks conserved residue(s) required for the propagation of feature annotation.</text>
</comment>
<organism evidence="8 9">
    <name type="scientific">Oceanospirillum linum</name>
    <dbReference type="NCBI Taxonomy" id="966"/>
    <lineage>
        <taxon>Bacteria</taxon>
        <taxon>Pseudomonadati</taxon>
        <taxon>Pseudomonadota</taxon>
        <taxon>Gammaproteobacteria</taxon>
        <taxon>Oceanospirillales</taxon>
        <taxon>Oceanospirillaceae</taxon>
        <taxon>Oceanospirillum</taxon>
    </lineage>
</organism>
<keyword evidence="3 5" id="KW-0808">Transferase</keyword>
<feature type="binding site" evidence="5">
    <location>
        <begin position="69"/>
        <end position="71"/>
    </location>
    <ligand>
        <name>acetyl-CoA</name>
        <dbReference type="ChEBI" id="CHEBI:57288"/>
    </ligand>
</feature>
<dbReference type="Gene3D" id="3.40.630.30">
    <property type="match status" value="1"/>
</dbReference>
<dbReference type="RefSeq" id="WP_078319524.1">
    <property type="nucleotide sequence ID" value="NZ_FXTS01000003.1"/>
</dbReference>
<evidence type="ECO:0000256" key="4">
    <source>
        <dbReference type="ARBA" id="ARBA00023315"/>
    </source>
</evidence>
<evidence type="ECO:0000256" key="3">
    <source>
        <dbReference type="ARBA" id="ARBA00022679"/>
    </source>
</evidence>